<keyword evidence="4" id="KW-1185">Reference proteome</keyword>
<reference evidence="2 5" key="2">
    <citation type="submission" date="2020-08" db="EMBL/GenBank/DDBJ databases">
        <title>Genomic Encyclopedia of Type Strains, Phase IV (KMG-IV): sequencing the most valuable type-strain genomes for metagenomic binning, comparative biology and taxonomic classification.</title>
        <authorList>
            <person name="Goeker M."/>
        </authorList>
    </citation>
    <scope>NUCLEOTIDE SEQUENCE [LARGE SCALE GENOMIC DNA]</scope>
    <source>
        <strain evidence="2 5">DSM 100021</strain>
    </source>
</reference>
<keyword evidence="3" id="KW-0378">Hydrolase</keyword>
<dbReference type="InterPro" id="IPR011969">
    <property type="entry name" value="Clan_AA_Asp_peptidase_C"/>
</dbReference>
<evidence type="ECO:0000313" key="4">
    <source>
        <dbReference type="Proteomes" id="UP000185598"/>
    </source>
</evidence>
<dbReference type="Proteomes" id="UP000185598">
    <property type="component" value="Unassembled WGS sequence"/>
</dbReference>
<feature type="chain" id="PRO_5044564398" evidence="1">
    <location>
        <begin position="22"/>
        <end position="172"/>
    </location>
</feature>
<gene>
    <name evidence="3" type="ORF">BJF91_06215</name>
    <name evidence="2" type="ORF">GGQ71_003936</name>
</gene>
<dbReference type="OrthoDB" id="7595324at2"/>
<dbReference type="InterPro" id="IPR021109">
    <property type="entry name" value="Peptidase_aspartic_dom_sf"/>
</dbReference>
<keyword evidence="3" id="KW-0645">Protease</keyword>
<sequence length="172" mass="18215">MLMRVLVFAGLTAVVATQVPAYLQSMARQEPAAAVAQPANLAPPMASMPGQAILNADNRGHFTASFRINGKSVEAMIDTGATSVAINETTARRLGFGGQGLDFKYKVTTANGTTAAARVVLDRVELGSVRVEDVEAMVLRDKALSDTLIGMSFLSRLGSYKVEAGRLKLSQK</sequence>
<dbReference type="InterPro" id="IPR034122">
    <property type="entry name" value="Retropepsin-like_bacterial"/>
</dbReference>
<dbReference type="GO" id="GO:0006508">
    <property type="term" value="P:proteolysis"/>
    <property type="evidence" value="ECO:0007669"/>
    <property type="project" value="UniProtKB-KW"/>
</dbReference>
<dbReference type="STRING" id="887144.BJF91_06215"/>
<dbReference type="GO" id="GO:0008233">
    <property type="term" value="F:peptidase activity"/>
    <property type="evidence" value="ECO:0007669"/>
    <property type="project" value="UniProtKB-KW"/>
</dbReference>
<proteinExistence type="predicted"/>
<comment type="caution">
    <text evidence="3">The sequence shown here is derived from an EMBL/GenBank/DDBJ whole genome shotgun (WGS) entry which is preliminary data.</text>
</comment>
<accession>A0A1Q9A8C7</accession>
<dbReference type="CDD" id="cd05483">
    <property type="entry name" value="retropepsin_like_bacteria"/>
    <property type="match status" value="1"/>
</dbReference>
<dbReference type="EMBL" id="JACIED010000005">
    <property type="protein sequence ID" value="MBB4009648.1"/>
    <property type="molecule type" value="Genomic_DNA"/>
</dbReference>
<dbReference type="AlphaFoldDB" id="A0A1Q9A8C7"/>
<evidence type="ECO:0000313" key="3">
    <source>
        <dbReference type="EMBL" id="OLP50839.1"/>
    </source>
</evidence>
<dbReference type="NCBIfam" id="TIGR02281">
    <property type="entry name" value="clan_AA_DTGA"/>
    <property type="match status" value="1"/>
</dbReference>
<feature type="signal peptide" evidence="1">
    <location>
        <begin position="1"/>
        <end position="21"/>
    </location>
</feature>
<dbReference type="EMBL" id="MKIN01000020">
    <property type="protein sequence ID" value="OLP50839.1"/>
    <property type="molecule type" value="Genomic_DNA"/>
</dbReference>
<dbReference type="Gene3D" id="2.40.70.10">
    <property type="entry name" value="Acid Proteases"/>
    <property type="match status" value="1"/>
</dbReference>
<organism evidence="3 4">
    <name type="scientific">Allorhizobium taibaishanense</name>
    <dbReference type="NCBI Taxonomy" id="887144"/>
    <lineage>
        <taxon>Bacteria</taxon>
        <taxon>Pseudomonadati</taxon>
        <taxon>Pseudomonadota</taxon>
        <taxon>Alphaproteobacteria</taxon>
        <taxon>Hyphomicrobiales</taxon>
        <taxon>Rhizobiaceae</taxon>
        <taxon>Rhizobium/Agrobacterium group</taxon>
        <taxon>Allorhizobium</taxon>
    </lineage>
</organism>
<evidence type="ECO:0000313" key="5">
    <source>
        <dbReference type="Proteomes" id="UP000544107"/>
    </source>
</evidence>
<protein>
    <submittedName>
        <fullName evidence="2 3">Aspartyl protease</fullName>
    </submittedName>
</protein>
<dbReference type="Pfam" id="PF13975">
    <property type="entry name" value="gag-asp_proteas"/>
    <property type="match status" value="1"/>
</dbReference>
<evidence type="ECO:0000313" key="2">
    <source>
        <dbReference type="EMBL" id="MBB4009648.1"/>
    </source>
</evidence>
<dbReference type="SUPFAM" id="SSF50630">
    <property type="entry name" value="Acid proteases"/>
    <property type="match status" value="1"/>
</dbReference>
<keyword evidence="1" id="KW-0732">Signal</keyword>
<name>A0A1Q9A8C7_9HYPH</name>
<evidence type="ECO:0000256" key="1">
    <source>
        <dbReference type="SAM" id="SignalP"/>
    </source>
</evidence>
<reference evidence="3 4" key="1">
    <citation type="submission" date="2016-09" db="EMBL/GenBank/DDBJ databases">
        <title>Rhizobium oryziradicis sp. nov., isolated from the root of rice.</title>
        <authorList>
            <person name="Zhao J."/>
            <person name="Zhang X."/>
        </authorList>
    </citation>
    <scope>NUCLEOTIDE SEQUENCE [LARGE SCALE GENOMIC DNA]</scope>
    <source>
        <strain evidence="3 4">14971</strain>
    </source>
</reference>
<dbReference type="Proteomes" id="UP000544107">
    <property type="component" value="Unassembled WGS sequence"/>
</dbReference>
<dbReference type="RefSeq" id="WP_075613542.1">
    <property type="nucleotide sequence ID" value="NZ_JACIED010000005.1"/>
</dbReference>